<evidence type="ECO:0000256" key="11">
    <source>
        <dbReference type="RuleBase" id="RU004396"/>
    </source>
</evidence>
<keyword evidence="4" id="KW-0812">Transmembrane</keyword>
<dbReference type="Gene3D" id="4.10.95.10">
    <property type="entry name" value="Cytochrome c oxidase, subunit VIa"/>
    <property type="match status" value="1"/>
</dbReference>
<evidence type="ECO:0000256" key="6">
    <source>
        <dbReference type="ARBA" id="ARBA00022946"/>
    </source>
</evidence>
<dbReference type="GO" id="GO:0016491">
    <property type="term" value="F:oxidoreductase activity"/>
    <property type="evidence" value="ECO:0007669"/>
    <property type="project" value="UniProtKB-KW"/>
</dbReference>
<dbReference type="InterPro" id="IPR036418">
    <property type="entry name" value="Cyt_c_oxidase_su6a_sf"/>
</dbReference>
<evidence type="ECO:0000256" key="8">
    <source>
        <dbReference type="ARBA" id="ARBA00023002"/>
    </source>
</evidence>
<evidence type="ECO:0000256" key="1">
    <source>
        <dbReference type="ARBA" id="ARBA00004434"/>
    </source>
</evidence>
<dbReference type="PANTHER" id="PTHR11504:SF0">
    <property type="entry name" value="CYTOCHROME C OXIDASE SUBUNIT"/>
    <property type="match status" value="1"/>
</dbReference>
<dbReference type="InterPro" id="IPR018507">
    <property type="entry name" value="Cyt_c_oxidase_su6a_CS"/>
</dbReference>
<dbReference type="GO" id="GO:0030234">
    <property type="term" value="F:enzyme regulator activity"/>
    <property type="evidence" value="ECO:0007669"/>
    <property type="project" value="TreeGrafter"/>
</dbReference>
<keyword evidence="9 12" id="KW-0496">Mitochondrion</keyword>
<evidence type="ECO:0000256" key="9">
    <source>
        <dbReference type="ARBA" id="ARBA00023128"/>
    </source>
</evidence>
<accession>A0A915CFL4</accession>
<evidence type="ECO:0000256" key="7">
    <source>
        <dbReference type="ARBA" id="ARBA00022989"/>
    </source>
</evidence>
<dbReference type="GO" id="GO:0005743">
    <property type="term" value="C:mitochondrial inner membrane"/>
    <property type="evidence" value="ECO:0007669"/>
    <property type="project" value="UniProtKB-SubCell"/>
</dbReference>
<dbReference type="Pfam" id="PF02046">
    <property type="entry name" value="COX6A"/>
    <property type="match status" value="1"/>
</dbReference>
<keyword evidence="13" id="KW-1185">Reference proteome</keyword>
<evidence type="ECO:0000256" key="12">
    <source>
        <dbReference type="RuleBase" id="RU004397"/>
    </source>
</evidence>
<keyword evidence="6" id="KW-0809">Transit peptide</keyword>
<keyword evidence="10 12" id="KW-0472">Membrane</keyword>
<evidence type="ECO:0000256" key="10">
    <source>
        <dbReference type="ARBA" id="ARBA00023136"/>
    </source>
</evidence>
<keyword evidence="8" id="KW-0560">Oxidoreductase</keyword>
<dbReference type="WBParaSite" id="PgR146_g015_t01">
    <property type="protein sequence ID" value="PgR146_g015_t01"/>
    <property type="gene ID" value="PgR146_g015"/>
</dbReference>
<dbReference type="AlphaFoldDB" id="A0A915CFL4"/>
<proteinExistence type="inferred from homology"/>
<dbReference type="GO" id="GO:0006123">
    <property type="term" value="P:mitochondrial electron transport, cytochrome c to oxygen"/>
    <property type="evidence" value="ECO:0007669"/>
    <property type="project" value="TreeGrafter"/>
</dbReference>
<dbReference type="SUPFAM" id="SSF81411">
    <property type="entry name" value="Mitochondrial cytochrome c oxidase subunit VIa"/>
    <property type="match status" value="1"/>
</dbReference>
<dbReference type="PANTHER" id="PTHR11504">
    <property type="entry name" value="CYTOCHROME C OXIDASE POLYPEPTIDE VIA"/>
    <property type="match status" value="1"/>
</dbReference>
<evidence type="ECO:0000256" key="2">
    <source>
        <dbReference type="ARBA" id="ARBA00004673"/>
    </source>
</evidence>
<evidence type="ECO:0000313" key="13">
    <source>
        <dbReference type="Proteomes" id="UP000887569"/>
    </source>
</evidence>
<evidence type="ECO:0000256" key="5">
    <source>
        <dbReference type="ARBA" id="ARBA00022792"/>
    </source>
</evidence>
<reference evidence="14" key="1">
    <citation type="submission" date="2022-11" db="UniProtKB">
        <authorList>
            <consortium name="WormBaseParasite"/>
        </authorList>
    </citation>
    <scope>IDENTIFICATION</scope>
</reference>
<name>A0A915CFL4_PARUN</name>
<dbReference type="FunFam" id="4.10.95.10:FF:000003">
    <property type="entry name" value="Cytochrome c oxidase subunit 6A, mitochondrial"/>
    <property type="match status" value="1"/>
</dbReference>
<keyword evidence="5 12" id="KW-0999">Mitochondrion inner membrane</keyword>
<evidence type="ECO:0000256" key="3">
    <source>
        <dbReference type="ARBA" id="ARBA00005553"/>
    </source>
</evidence>
<comment type="pathway">
    <text evidence="2">Energy metabolism; oxidative phosphorylation.</text>
</comment>
<dbReference type="Proteomes" id="UP000887569">
    <property type="component" value="Unplaced"/>
</dbReference>
<evidence type="ECO:0000256" key="4">
    <source>
        <dbReference type="ARBA" id="ARBA00022692"/>
    </source>
</evidence>
<organism evidence="13 14">
    <name type="scientific">Parascaris univalens</name>
    <name type="common">Nematode worm</name>
    <dbReference type="NCBI Taxonomy" id="6257"/>
    <lineage>
        <taxon>Eukaryota</taxon>
        <taxon>Metazoa</taxon>
        <taxon>Ecdysozoa</taxon>
        <taxon>Nematoda</taxon>
        <taxon>Chromadorea</taxon>
        <taxon>Rhabditida</taxon>
        <taxon>Spirurina</taxon>
        <taxon>Ascaridomorpha</taxon>
        <taxon>Ascaridoidea</taxon>
        <taxon>Ascarididae</taxon>
        <taxon>Parascaris</taxon>
    </lineage>
</organism>
<comment type="subcellular location">
    <subcellularLocation>
        <location evidence="1">Mitochondrion inner membrane</location>
        <topology evidence="1">Single-pass membrane protein</topology>
    </subcellularLocation>
</comment>
<keyword evidence="7" id="KW-1133">Transmembrane helix</keyword>
<protein>
    <recommendedName>
        <fullName evidence="12">Cytochrome c oxidase subunit</fullName>
    </recommendedName>
    <alternativeName>
        <fullName evidence="12">Cytochrome c oxidase polypeptide VIa</fullName>
    </alternativeName>
</protein>
<dbReference type="InterPro" id="IPR001349">
    <property type="entry name" value="Cyt_c_oxidase_su6a"/>
</dbReference>
<evidence type="ECO:0000313" key="14">
    <source>
        <dbReference type="WBParaSite" id="PgR146_g015_t01"/>
    </source>
</evidence>
<comment type="similarity">
    <text evidence="3 11">Belongs to the cytochrome c oxidase subunit 6A family.</text>
</comment>
<dbReference type="PROSITE" id="PS01329">
    <property type="entry name" value="COX6A"/>
    <property type="match status" value="1"/>
</dbReference>
<sequence>LINFSHSCTRFDSILAEIPLEGEMFSLASKRFALTARTLTVGGRRSSSGGFYSSHNFDQFGKGLNQQLKTAEATKQTWKKIFFWCSIPCLALTMYAAYADHEKHHSKPRPEYVEYPHLNVRNKPFPWGDGNHSLFHNKKEQYTPGVGFEEERGKH</sequence>